<evidence type="ECO:0008006" key="4">
    <source>
        <dbReference type="Google" id="ProtNLM"/>
    </source>
</evidence>
<evidence type="ECO:0000256" key="1">
    <source>
        <dbReference type="SAM" id="Phobius"/>
    </source>
</evidence>
<gene>
    <name evidence="2" type="ORF">OJ995_02810</name>
</gene>
<reference evidence="2" key="1">
    <citation type="submission" date="2022-10" db="EMBL/GenBank/DDBJ databases">
        <title>Flavobacterium sp. nov., a bacterium isolated from lake sediment.</title>
        <authorList>
            <person name="Qu J.-H."/>
        </authorList>
    </citation>
    <scope>NUCLEOTIDE SEQUENCE</scope>
    <source>
        <strain evidence="2">TH16-21</strain>
    </source>
</reference>
<dbReference type="RefSeq" id="WP_264368062.1">
    <property type="nucleotide sequence ID" value="NZ_JAPCIO010000002.1"/>
</dbReference>
<name>A0ABT3EF00_9FLAO</name>
<dbReference type="Proteomes" id="UP001165677">
    <property type="component" value="Unassembled WGS sequence"/>
</dbReference>
<feature type="transmembrane region" description="Helical" evidence="1">
    <location>
        <begin position="7"/>
        <end position="25"/>
    </location>
</feature>
<keyword evidence="1" id="KW-0812">Transmembrane</keyword>
<comment type="caution">
    <text evidence="2">The sequence shown here is derived from an EMBL/GenBank/DDBJ whole genome shotgun (WGS) entry which is preliminary data.</text>
</comment>
<organism evidence="2 3">
    <name type="scientific">Flavobacterium lacisediminis</name>
    <dbReference type="NCBI Taxonomy" id="2989705"/>
    <lineage>
        <taxon>Bacteria</taxon>
        <taxon>Pseudomonadati</taxon>
        <taxon>Bacteroidota</taxon>
        <taxon>Flavobacteriia</taxon>
        <taxon>Flavobacteriales</taxon>
        <taxon>Flavobacteriaceae</taxon>
        <taxon>Flavobacterium</taxon>
    </lineage>
</organism>
<keyword evidence="1" id="KW-1133">Transmembrane helix</keyword>
<evidence type="ECO:0000313" key="3">
    <source>
        <dbReference type="Proteomes" id="UP001165677"/>
    </source>
</evidence>
<dbReference type="EMBL" id="JAPCIO010000002">
    <property type="protein sequence ID" value="MCW1147154.1"/>
    <property type="molecule type" value="Genomic_DNA"/>
</dbReference>
<accession>A0ABT3EF00</accession>
<keyword evidence="1" id="KW-0472">Membrane</keyword>
<evidence type="ECO:0000313" key="2">
    <source>
        <dbReference type="EMBL" id="MCW1147154.1"/>
    </source>
</evidence>
<feature type="transmembrane region" description="Helical" evidence="1">
    <location>
        <begin position="61"/>
        <end position="81"/>
    </location>
</feature>
<feature type="transmembrane region" description="Helical" evidence="1">
    <location>
        <begin position="90"/>
        <end position="107"/>
    </location>
</feature>
<protein>
    <recommendedName>
        <fullName evidence="4">SdpI family protein</fullName>
    </recommendedName>
</protein>
<keyword evidence="3" id="KW-1185">Reference proteome</keyword>
<sequence>MKVFFKINSILLIVISIIIAFGLFLEINTISKNSVEYIHVYSISENATEWKYQSIENFKKWNLLLGILVLAYAALNGFALLTKNHIVKKLVFAINIFMVIFLLFNFFEWATSGFDH</sequence>
<proteinExistence type="predicted"/>